<evidence type="ECO:0000256" key="1">
    <source>
        <dbReference type="SAM" id="MobiDB-lite"/>
    </source>
</evidence>
<feature type="compositionally biased region" description="Basic residues" evidence="1">
    <location>
        <begin position="1"/>
        <end position="10"/>
    </location>
</feature>
<dbReference type="EMBL" id="BARS01019425">
    <property type="protein sequence ID" value="GAF90779.1"/>
    <property type="molecule type" value="Genomic_DNA"/>
</dbReference>
<reference evidence="2" key="1">
    <citation type="journal article" date="2014" name="Front. Microbiol.">
        <title>High frequency of phylogenetically diverse reductive dehalogenase-homologous genes in deep subseafloor sedimentary metagenomes.</title>
        <authorList>
            <person name="Kawai M."/>
            <person name="Futagami T."/>
            <person name="Toyoda A."/>
            <person name="Takaki Y."/>
            <person name="Nishi S."/>
            <person name="Hori S."/>
            <person name="Arai W."/>
            <person name="Tsubouchi T."/>
            <person name="Morono Y."/>
            <person name="Uchiyama I."/>
            <person name="Ito T."/>
            <person name="Fujiyama A."/>
            <person name="Inagaki F."/>
            <person name="Takami H."/>
        </authorList>
    </citation>
    <scope>NUCLEOTIDE SEQUENCE</scope>
    <source>
        <strain evidence="2">Expedition CK06-06</strain>
    </source>
</reference>
<name>X0TC36_9ZZZZ</name>
<protein>
    <submittedName>
        <fullName evidence="2">Uncharacterized protein</fullName>
    </submittedName>
</protein>
<feature type="region of interest" description="Disordered" evidence="1">
    <location>
        <begin position="1"/>
        <end position="27"/>
    </location>
</feature>
<organism evidence="2">
    <name type="scientific">marine sediment metagenome</name>
    <dbReference type="NCBI Taxonomy" id="412755"/>
    <lineage>
        <taxon>unclassified sequences</taxon>
        <taxon>metagenomes</taxon>
        <taxon>ecological metagenomes</taxon>
    </lineage>
</organism>
<proteinExistence type="predicted"/>
<dbReference type="AlphaFoldDB" id="X0TC36"/>
<gene>
    <name evidence="2" type="ORF">S01H1_31491</name>
</gene>
<comment type="caution">
    <text evidence="2">The sequence shown here is derived from an EMBL/GenBank/DDBJ whole genome shotgun (WGS) entry which is preliminary data.</text>
</comment>
<sequence>MVRKLPKNPKKGKEYTITTNPKGNLGKRKVTFKATGKKGFGKYKIISNKPA</sequence>
<accession>X0TC36</accession>
<evidence type="ECO:0000313" key="2">
    <source>
        <dbReference type="EMBL" id="GAF90779.1"/>
    </source>
</evidence>